<reference evidence="7" key="1">
    <citation type="submission" date="2018-05" db="EMBL/GenBank/DDBJ databases">
        <authorList>
            <person name="Lanie J.A."/>
            <person name="Ng W.-L."/>
            <person name="Kazmierczak K.M."/>
            <person name="Andrzejewski T.M."/>
            <person name="Davidsen T.M."/>
            <person name="Wayne K.J."/>
            <person name="Tettelin H."/>
            <person name="Glass J.I."/>
            <person name="Rusch D."/>
            <person name="Podicherti R."/>
            <person name="Tsui H.-C.T."/>
            <person name="Winkler M.E."/>
        </authorList>
    </citation>
    <scope>NUCLEOTIDE SEQUENCE</scope>
</reference>
<evidence type="ECO:0000256" key="3">
    <source>
        <dbReference type="ARBA" id="ARBA00022960"/>
    </source>
</evidence>
<evidence type="ECO:0000256" key="2">
    <source>
        <dbReference type="ARBA" id="ARBA00022679"/>
    </source>
</evidence>
<keyword evidence="5" id="KW-0961">Cell wall biogenesis/degradation</keyword>
<keyword evidence="2" id="KW-0808">Transferase</keyword>
<proteinExistence type="predicted"/>
<dbReference type="InterPro" id="IPR005490">
    <property type="entry name" value="LD_TPept_cat_dom"/>
</dbReference>
<feature type="domain" description="L,D-TPase catalytic" evidence="6">
    <location>
        <begin position="48"/>
        <end position="183"/>
    </location>
</feature>
<keyword evidence="4" id="KW-0573">Peptidoglycan synthesis</keyword>
<name>A0A381P8B1_9ZZZZ</name>
<comment type="pathway">
    <text evidence="1">Cell wall biogenesis; peptidoglycan biosynthesis.</text>
</comment>
<dbReference type="PROSITE" id="PS52029">
    <property type="entry name" value="LD_TPASE"/>
    <property type="match status" value="1"/>
</dbReference>
<sequence>MKIMLTKLFFLPVFFSSFALADNIYNDQHQKTKRIPAYVIDLPSSVSDIFIADAASETMFRYSKTRDGIIKKDERYMSIGLEGVGKKFSGDQKTPLGIYFITKKLDTSNLAPKYGIAAYPLDYPNAWDKYNGRTGYGIWIHGVDEKKPNRPPQDTDGCLALSNQELLLLEKNLRPDVTPVIVTRNINWVSEEDIKRLRFDFQKALEMWRISLKEGDLSTYLSFYDKKFQSGDMDFYQWSEYQSKLFENVKIEDIVFENMMMFSDPEESDLFLSKFTQTVRTIDGSLKNNKRLYWRLSSNQWYIVSEDST</sequence>
<dbReference type="UniPathway" id="UPA00219"/>
<dbReference type="EMBL" id="UINC01000910">
    <property type="protein sequence ID" value="SUZ63185.1"/>
    <property type="molecule type" value="Genomic_DNA"/>
</dbReference>
<evidence type="ECO:0000313" key="7">
    <source>
        <dbReference type="EMBL" id="SUZ63185.1"/>
    </source>
</evidence>
<dbReference type="PANTHER" id="PTHR36699">
    <property type="entry name" value="LD-TRANSPEPTIDASE"/>
    <property type="match status" value="1"/>
</dbReference>
<gene>
    <name evidence="7" type="ORF">METZ01_LOCUS16039</name>
</gene>
<accession>A0A381P8B1</accession>
<dbReference type="GO" id="GO:0008360">
    <property type="term" value="P:regulation of cell shape"/>
    <property type="evidence" value="ECO:0007669"/>
    <property type="project" value="UniProtKB-KW"/>
</dbReference>
<keyword evidence="3" id="KW-0133">Cell shape</keyword>
<dbReference type="InterPro" id="IPR056203">
    <property type="entry name" value="Cds6_C"/>
</dbReference>
<dbReference type="PANTHER" id="PTHR36699:SF1">
    <property type="entry name" value="L,D-TRANSPEPTIDASE YAFK-RELATED"/>
    <property type="match status" value="1"/>
</dbReference>
<dbReference type="Gene3D" id="2.40.440.10">
    <property type="entry name" value="L,D-transpeptidase catalytic domain-like"/>
    <property type="match status" value="1"/>
</dbReference>
<dbReference type="SUPFAM" id="SSF141523">
    <property type="entry name" value="L,D-transpeptidase catalytic domain-like"/>
    <property type="match status" value="1"/>
</dbReference>
<dbReference type="GO" id="GO:0071555">
    <property type="term" value="P:cell wall organization"/>
    <property type="evidence" value="ECO:0007669"/>
    <property type="project" value="UniProtKB-KW"/>
</dbReference>
<evidence type="ECO:0000256" key="4">
    <source>
        <dbReference type="ARBA" id="ARBA00022984"/>
    </source>
</evidence>
<organism evidence="7">
    <name type="scientific">marine metagenome</name>
    <dbReference type="NCBI Taxonomy" id="408172"/>
    <lineage>
        <taxon>unclassified sequences</taxon>
        <taxon>metagenomes</taxon>
        <taxon>ecological metagenomes</taxon>
    </lineage>
</organism>
<evidence type="ECO:0000259" key="6">
    <source>
        <dbReference type="PROSITE" id="PS52029"/>
    </source>
</evidence>
<evidence type="ECO:0000256" key="5">
    <source>
        <dbReference type="ARBA" id="ARBA00023316"/>
    </source>
</evidence>
<evidence type="ECO:0000256" key="1">
    <source>
        <dbReference type="ARBA" id="ARBA00004752"/>
    </source>
</evidence>
<dbReference type="CDD" id="cd16913">
    <property type="entry name" value="YkuD_like"/>
    <property type="match status" value="1"/>
</dbReference>
<dbReference type="InterPro" id="IPR038063">
    <property type="entry name" value="Transpep_catalytic_dom"/>
</dbReference>
<dbReference type="AlphaFoldDB" id="A0A381P8B1"/>
<dbReference type="Pfam" id="PF24125">
    <property type="entry name" value="Cds6_C"/>
    <property type="match status" value="1"/>
</dbReference>
<dbReference type="Pfam" id="PF03734">
    <property type="entry name" value="YkuD"/>
    <property type="match status" value="1"/>
</dbReference>
<dbReference type="GO" id="GO:0016740">
    <property type="term" value="F:transferase activity"/>
    <property type="evidence" value="ECO:0007669"/>
    <property type="project" value="UniProtKB-KW"/>
</dbReference>
<protein>
    <recommendedName>
        <fullName evidence="6">L,D-TPase catalytic domain-containing protein</fullName>
    </recommendedName>
</protein>
<dbReference type="GO" id="GO:0009252">
    <property type="term" value="P:peptidoglycan biosynthetic process"/>
    <property type="evidence" value="ECO:0007669"/>
    <property type="project" value="UniProtKB-UniPathway"/>
</dbReference>